<evidence type="ECO:0000256" key="2">
    <source>
        <dbReference type="ARBA" id="ARBA00023015"/>
    </source>
</evidence>
<dbReference type="SUPFAM" id="SSF53850">
    <property type="entry name" value="Periplasmic binding protein-like II"/>
    <property type="match status" value="1"/>
</dbReference>
<dbReference type="Gene3D" id="1.10.10.10">
    <property type="entry name" value="Winged helix-like DNA-binding domain superfamily/Winged helix DNA-binding domain"/>
    <property type="match status" value="1"/>
</dbReference>
<proteinExistence type="inferred from homology"/>
<dbReference type="Pfam" id="PF00126">
    <property type="entry name" value="HTH_1"/>
    <property type="match status" value="1"/>
</dbReference>
<dbReference type="KEGG" id="ngg:RG540_CH16670"/>
<dbReference type="GO" id="GO:0003700">
    <property type="term" value="F:DNA-binding transcription factor activity"/>
    <property type="evidence" value="ECO:0007669"/>
    <property type="project" value="InterPro"/>
</dbReference>
<dbReference type="EMBL" id="HG938353">
    <property type="protein sequence ID" value="CDN47839.1"/>
    <property type="molecule type" value="Genomic_DNA"/>
</dbReference>
<dbReference type="CDD" id="cd08422">
    <property type="entry name" value="PBP2_CrgA_like"/>
    <property type="match status" value="1"/>
</dbReference>
<dbReference type="InterPro" id="IPR058163">
    <property type="entry name" value="LysR-type_TF_proteobact-type"/>
</dbReference>
<protein>
    <submittedName>
        <fullName evidence="6">Transcriptional regulator, LysR family</fullName>
    </submittedName>
</protein>
<dbReference type="InterPro" id="IPR036388">
    <property type="entry name" value="WH-like_DNA-bd_sf"/>
</dbReference>
<dbReference type="Gene3D" id="3.40.190.290">
    <property type="match status" value="1"/>
</dbReference>
<evidence type="ECO:0000313" key="7">
    <source>
        <dbReference type="Proteomes" id="UP000028181"/>
    </source>
</evidence>
<keyword evidence="3" id="KW-0238">DNA-binding</keyword>
<evidence type="ECO:0000256" key="3">
    <source>
        <dbReference type="ARBA" id="ARBA00023125"/>
    </source>
</evidence>
<dbReference type="Pfam" id="PF03466">
    <property type="entry name" value="LysR_substrate"/>
    <property type="match status" value="1"/>
</dbReference>
<dbReference type="GO" id="GO:0043565">
    <property type="term" value="F:sequence-specific DNA binding"/>
    <property type="evidence" value="ECO:0007669"/>
    <property type="project" value="TreeGrafter"/>
</dbReference>
<dbReference type="GeneID" id="24258229"/>
<dbReference type="InterPro" id="IPR005119">
    <property type="entry name" value="LysR_subst-bd"/>
</dbReference>
<organism evidence="6 7">
    <name type="scientific">Neorhizobium galegae bv. orientalis str. HAMBI 540</name>
    <dbReference type="NCBI Taxonomy" id="1028800"/>
    <lineage>
        <taxon>Bacteria</taxon>
        <taxon>Pseudomonadati</taxon>
        <taxon>Pseudomonadota</taxon>
        <taxon>Alphaproteobacteria</taxon>
        <taxon>Hyphomicrobiales</taxon>
        <taxon>Rhizobiaceae</taxon>
        <taxon>Rhizobium/Agrobacterium group</taxon>
        <taxon>Neorhizobium</taxon>
    </lineage>
</organism>
<dbReference type="PANTHER" id="PTHR30537:SF5">
    <property type="entry name" value="HTH-TYPE TRANSCRIPTIONAL ACTIVATOR TTDR-RELATED"/>
    <property type="match status" value="1"/>
</dbReference>
<dbReference type="InterPro" id="IPR036390">
    <property type="entry name" value="WH_DNA-bd_sf"/>
</dbReference>
<evidence type="ECO:0000256" key="4">
    <source>
        <dbReference type="ARBA" id="ARBA00023163"/>
    </source>
</evidence>
<accession>A0A068SPS7</accession>
<keyword evidence="4" id="KW-0804">Transcription</keyword>
<dbReference type="HOGENOM" id="CLU_039613_16_4_5"/>
<gene>
    <name evidence="6" type="ORF">RG540_CH16670</name>
</gene>
<dbReference type="OrthoDB" id="9786526at2"/>
<dbReference type="AlphaFoldDB" id="A0A068SPS7"/>
<name>A0A068SPS7_NEOGA</name>
<evidence type="ECO:0000313" key="6">
    <source>
        <dbReference type="EMBL" id="CDN47839.1"/>
    </source>
</evidence>
<reference evidence="7" key="1">
    <citation type="journal article" date="2014" name="BMC Genomics">
        <title>Genome sequencing of two Neorhizobium galegae strains reveals a noeT gene responsible for the unusual acetylation of the nodulation factors.</title>
        <authorList>
            <person name="Osterman J."/>
            <person name="Marsh J."/>
            <person name="Laine P.K."/>
            <person name="Zeng Z."/>
            <person name="Alatalo E."/>
            <person name="Sullivan J.T."/>
            <person name="Young J.P."/>
            <person name="Thomas-Oates J."/>
            <person name="Paulin L."/>
            <person name="Lindstrom K."/>
        </authorList>
    </citation>
    <scope>NUCLEOTIDE SEQUENCE [LARGE SCALE GENOMIC DNA]</scope>
    <source>
        <strain evidence="7">HAMBI 540</strain>
    </source>
</reference>
<dbReference type="GO" id="GO:0006351">
    <property type="term" value="P:DNA-templated transcription"/>
    <property type="evidence" value="ECO:0007669"/>
    <property type="project" value="TreeGrafter"/>
</dbReference>
<dbReference type="PANTHER" id="PTHR30537">
    <property type="entry name" value="HTH-TYPE TRANSCRIPTIONAL REGULATOR"/>
    <property type="match status" value="1"/>
</dbReference>
<dbReference type="PROSITE" id="PS50931">
    <property type="entry name" value="HTH_LYSR"/>
    <property type="match status" value="1"/>
</dbReference>
<dbReference type="PATRIC" id="fig|1028800.3.peg.1677"/>
<dbReference type="eggNOG" id="COG0583">
    <property type="taxonomic scope" value="Bacteria"/>
</dbReference>
<dbReference type="RefSeq" id="WP_038586539.1">
    <property type="nucleotide sequence ID" value="NZ_HG938353.1"/>
</dbReference>
<dbReference type="Proteomes" id="UP000028181">
    <property type="component" value="Chromosome I"/>
</dbReference>
<feature type="domain" description="HTH lysR-type" evidence="5">
    <location>
        <begin position="1"/>
        <end position="59"/>
    </location>
</feature>
<keyword evidence="7" id="KW-1185">Reference proteome</keyword>
<comment type="similarity">
    <text evidence="1">Belongs to the LysR transcriptional regulatory family.</text>
</comment>
<keyword evidence="2" id="KW-0805">Transcription regulation</keyword>
<dbReference type="InterPro" id="IPR000847">
    <property type="entry name" value="LysR_HTH_N"/>
</dbReference>
<dbReference type="SUPFAM" id="SSF46785">
    <property type="entry name" value="Winged helix' DNA-binding domain"/>
    <property type="match status" value="1"/>
</dbReference>
<sequence>MSRIDDFEAFIAVVEHGSLTAAARRLNRSLQSISRSLATLEESVGVELVHRTTRHSTPSETGAAFFHRIKPAVDEINEAKLEAANRRSEPSGILRLTAPVLFGPDFLVPIVADYMRMYPRVEVDLQLSDAFVDLGAEGLDLAIRIGNLPDSGLRAKRLGALRRVVFGAPSYFRRHGQPTHPFDLAQHNCIVRTVDERPGEWMFQIEGKPRTVKVAGIFRSNLMTPIYAAAIHGLGLGYSPLWQIRQLVDDGRVELTLTEFEPAPVPIHAVWPEGRSSSAKVRAFLDMLGSRLELKNL</sequence>
<evidence type="ECO:0000259" key="5">
    <source>
        <dbReference type="PROSITE" id="PS50931"/>
    </source>
</evidence>
<evidence type="ECO:0000256" key="1">
    <source>
        <dbReference type="ARBA" id="ARBA00009437"/>
    </source>
</evidence>